<keyword evidence="1" id="KW-0812">Transmembrane</keyword>
<dbReference type="InterPro" id="IPR058714">
    <property type="entry name" value="LpqS"/>
</dbReference>
<dbReference type="RefSeq" id="WP_133734026.1">
    <property type="nucleotide sequence ID" value="NZ_JBHXPO010000006.1"/>
</dbReference>
<proteinExistence type="predicted"/>
<evidence type="ECO:0000256" key="1">
    <source>
        <dbReference type="SAM" id="Phobius"/>
    </source>
</evidence>
<protein>
    <submittedName>
        <fullName evidence="2">Uncharacterized protein</fullName>
    </submittedName>
</protein>
<keyword evidence="1" id="KW-1133">Transmembrane helix</keyword>
<dbReference type="EMBL" id="SNXK01000003">
    <property type="protein sequence ID" value="TDP38601.1"/>
    <property type="molecule type" value="Genomic_DNA"/>
</dbReference>
<reference evidence="2 3" key="1">
    <citation type="submission" date="2019-03" db="EMBL/GenBank/DDBJ databases">
        <title>Genomic Encyclopedia of Type Strains, Phase IV (KMG-IV): sequencing the most valuable type-strain genomes for metagenomic binning, comparative biology and taxonomic classification.</title>
        <authorList>
            <person name="Goeker M."/>
        </authorList>
    </citation>
    <scope>NUCLEOTIDE SEQUENCE [LARGE SCALE GENOMIC DNA]</scope>
    <source>
        <strain evidence="2 3">DSM 44496</strain>
    </source>
</reference>
<evidence type="ECO:0000313" key="2">
    <source>
        <dbReference type="EMBL" id="TDP38601.1"/>
    </source>
</evidence>
<dbReference type="Proteomes" id="UP000295087">
    <property type="component" value="Unassembled WGS sequence"/>
</dbReference>
<dbReference type="Pfam" id="PF26327">
    <property type="entry name" value="LpqS"/>
    <property type="match status" value="1"/>
</dbReference>
<accession>A0A4R6PKG4</accession>
<name>A0A4R6PKG4_NOCIG</name>
<evidence type="ECO:0000313" key="3">
    <source>
        <dbReference type="Proteomes" id="UP000295087"/>
    </source>
</evidence>
<feature type="transmembrane region" description="Helical" evidence="1">
    <location>
        <begin position="41"/>
        <end position="59"/>
    </location>
</feature>
<gene>
    <name evidence="2" type="ORF">DFR75_103258</name>
</gene>
<keyword evidence="3" id="KW-1185">Reference proteome</keyword>
<comment type="caution">
    <text evidence="2">The sequence shown here is derived from an EMBL/GenBank/DDBJ whole genome shotgun (WGS) entry which is preliminary data.</text>
</comment>
<sequence>MADQSAGSARSCNHRGLAVAQLSEAQTGCYFDAVRLVGRVWRGWFPAALLVLLLVMPFGEFELPVQHSHHGGNAFVKSETPLRVPAHPHFTAESADWTAVAVQRAGNDWCPRTTAHCAIVQVVEVPAVSDSFPGFASVRGPPGRALSGYGRDTLLHCCIDRR</sequence>
<keyword evidence="1" id="KW-0472">Membrane</keyword>
<dbReference type="AlphaFoldDB" id="A0A4R6PKG4"/>
<organism evidence="2 3">
    <name type="scientific">Nocardia ignorata</name>
    <dbReference type="NCBI Taxonomy" id="145285"/>
    <lineage>
        <taxon>Bacteria</taxon>
        <taxon>Bacillati</taxon>
        <taxon>Actinomycetota</taxon>
        <taxon>Actinomycetes</taxon>
        <taxon>Mycobacteriales</taxon>
        <taxon>Nocardiaceae</taxon>
        <taxon>Nocardia</taxon>
    </lineage>
</organism>